<proteinExistence type="predicted"/>
<comment type="caution">
    <text evidence="2">The sequence shown here is derived from an EMBL/GenBank/DDBJ whole genome shotgun (WGS) entry which is preliminary data.</text>
</comment>
<feature type="transmembrane region" description="Helical" evidence="1">
    <location>
        <begin position="194"/>
        <end position="213"/>
    </location>
</feature>
<feature type="transmembrane region" description="Helical" evidence="1">
    <location>
        <begin position="1690"/>
        <end position="1713"/>
    </location>
</feature>
<dbReference type="PANTHER" id="PTHR31600">
    <property type="entry name" value="TINY MACROCYSTS PROTEIN B-RELATED"/>
    <property type="match status" value="1"/>
</dbReference>
<sequence>MRITLIENLTIIAHSQHRNSGEDALSKLLIIIPYIQYISLLLPQHGWQYWKYKDGYLIFISKASSYFTITPFFEFQNNFIYYPFTIFSLIILLSVLFYLCFFNLEVNQKRQKVKYLEGRTSLLCSIILFTIQTLQIPCYKFYIQQIIVANNKNQTNQLIINICTLILYFLYVLVCEYFLRIYSFIPYHPMQQKFTKLRSSLILLNLIAIILTLDDQSKLYNLIGLFVLHMIFVIKSVNHLYYQPDIPNKNMMDFQISFTLESLAILITLNVSSENHIFTDEQISIYIMFVLSLGLILGNHLFSYLYPYNFNKQTRQLNLIYELYSNISNINSNSITKQHLLIYQLINNEKFSKFKQKAILVNKSLNMFNYYKLGLFLITEIFIDIINQQKNQIEEIQLLFVSFLTFVRKKPLVAYVEYKRFEQNIDYQKSYYFGFIKRRIDLHIQKRISEVQKIYQNEQLQSIKNDFNNEKRITTLELYQFCQLEEQFQKALLDIIQYKINIWKFQIQGCQSIYDFQSFALPFSKKIIDCILYLREQQINVVKEEYIKQCENILTLKICSMFHSFVLNDYCISFLCEQKIQDIIKTETIFEQKTLSRSNILQDNTILVVLSIVKQLGQIINVNKSQLANYFGYSVMEFNQINNIRELMPQYFGQQHDKFLQSYIKEAKTDLVFKDVITFGKTKTGFIIPQYINIYNNYNIIDDFTLIGGLTKIKESKNYLLFDESGRFIGITQEMSKLLIPKDNQEFFLQNIDLFYVYMFLPHIHLYVNDMIQNKEEIILQKSIILYVYKDLVQLSKIHESIFSSFQAQSHKQIEQTKTFTQFEYLNSMINSPRNGMNQKLITDIKSFQNNQQENPFIIDSNRQPQNDLKQDGKCNLSTLYQQKEQQMIDYLNAIDELQKTMYLCTAKIQYVDYGKKVQKQNYFIFDCFDFIDKGILQEDEKKQFIAQQSELHNQNIRNCNKKLSQFIQSIHKCSDQQMDSSIISPNGSQIQQQYLGQHSETNQIVKSFKQNQSKQIEIMDQVESQSIHEVISNDQIMERNNKNEHQSNQGPLLKSQSSGKSGSSSQTAIEIVNKFKTQTSLISSLTIISILKFIIIMLFIIFMSIDLVQVKDFNNQVINFISEISLPINFNKYFLNVFTHSWIISMKKLNILNTSQFIDNQLQEQTEIMKSTFLNLTNMYGSFISLEESHYLDEIQIIHLDQNLTIEDIEFTGYLYYLEQVGFRLIYSDNEQNYLSNLLKYRINFGNIVNNNEKVIASLSSYFEIQQNGKISTFFNSILIQIIIIGLVIIFQLFFWQKIELYCQRILMLSNRLSEKAAETQINKFKLIISVIKQLYGQFGYKQRNCYKLCYSDFQQKKVNLKQINKLKYQQSLFNQNSQNQGESQNKKSTQLTIPLNSRIQNLSIKLIIESILVIFLAILIILYFIGCYLIFQDQSLQLSPTQELAMDYISFYIDFENTIAILLIVKSEQQIYNFMKEMIPSYTQTINNYQSQLNTIPLLLSVYSSDHNNFNDIYDNIIESDAMNGEDETYILGLYNGDFCIFLQSEIPFCNRELSKIDFENKYGKYNNKDNNSDYLSKGISGMVSRMDNFLTQYFETEILTGKPVQDFVLLNQQINTQDFNNIVIQYQLDTYIGFEAFILRMQECIISVIEDQQDQYNIYQIVVGVIFILFLLSSSVFVVVKVNLRLIYIRLLITLLPIEIMLDIYTISLLKLLR</sequence>
<evidence type="ECO:0000256" key="1">
    <source>
        <dbReference type="SAM" id="Phobius"/>
    </source>
</evidence>
<keyword evidence="3" id="KW-1185">Reference proteome</keyword>
<feature type="transmembrane region" description="Helical" evidence="1">
    <location>
        <begin position="79"/>
        <end position="101"/>
    </location>
</feature>
<feature type="transmembrane region" description="Helical" evidence="1">
    <location>
        <begin position="1408"/>
        <end position="1433"/>
    </location>
</feature>
<keyword evidence="1" id="KW-0812">Transmembrane</keyword>
<dbReference type="EMBL" id="CAJJDM010000139">
    <property type="protein sequence ID" value="CAD8108195.1"/>
    <property type="molecule type" value="Genomic_DNA"/>
</dbReference>
<feature type="transmembrane region" description="Helical" evidence="1">
    <location>
        <begin position="1275"/>
        <end position="1297"/>
    </location>
</feature>
<dbReference type="OMA" id="RMQECII"/>
<feature type="transmembrane region" description="Helical" evidence="1">
    <location>
        <begin position="24"/>
        <end position="43"/>
    </location>
</feature>
<feature type="transmembrane region" description="Helical" evidence="1">
    <location>
        <begin position="1661"/>
        <end position="1683"/>
    </location>
</feature>
<dbReference type="Proteomes" id="UP000688137">
    <property type="component" value="Unassembled WGS sequence"/>
</dbReference>
<feature type="transmembrane region" description="Helical" evidence="1">
    <location>
        <begin position="1082"/>
        <end position="1106"/>
    </location>
</feature>
<feature type="transmembrane region" description="Helical" evidence="1">
    <location>
        <begin position="122"/>
        <end position="143"/>
    </location>
</feature>
<organism evidence="2 3">
    <name type="scientific">Paramecium primaurelia</name>
    <dbReference type="NCBI Taxonomy" id="5886"/>
    <lineage>
        <taxon>Eukaryota</taxon>
        <taxon>Sar</taxon>
        <taxon>Alveolata</taxon>
        <taxon>Ciliophora</taxon>
        <taxon>Intramacronucleata</taxon>
        <taxon>Oligohymenophorea</taxon>
        <taxon>Peniculida</taxon>
        <taxon>Parameciidae</taxon>
        <taxon>Paramecium</taxon>
    </lineage>
</organism>
<evidence type="ECO:0000313" key="3">
    <source>
        <dbReference type="Proteomes" id="UP000688137"/>
    </source>
</evidence>
<accession>A0A8S1PYC0</accession>
<protein>
    <submittedName>
        <fullName evidence="2">Uncharacterized protein</fullName>
    </submittedName>
</protein>
<keyword evidence="1" id="KW-0472">Membrane</keyword>
<feature type="transmembrane region" description="Helical" evidence="1">
    <location>
        <begin position="219"/>
        <end position="242"/>
    </location>
</feature>
<dbReference type="InterPro" id="IPR052994">
    <property type="entry name" value="Tiny_macrocysts_regulators"/>
</dbReference>
<feature type="transmembrane region" description="Helical" evidence="1">
    <location>
        <begin position="283"/>
        <end position="306"/>
    </location>
</feature>
<keyword evidence="1" id="KW-1133">Transmembrane helix</keyword>
<dbReference type="PANTHER" id="PTHR31600:SF2">
    <property type="entry name" value="GAMETE ENRICHED GENE 10 PROTEIN-RELATED"/>
    <property type="match status" value="1"/>
</dbReference>
<feature type="transmembrane region" description="Helical" evidence="1">
    <location>
        <begin position="158"/>
        <end position="182"/>
    </location>
</feature>
<gene>
    <name evidence="2" type="ORF">PPRIM_AZ9-3.1.T1360057</name>
</gene>
<evidence type="ECO:0000313" key="2">
    <source>
        <dbReference type="EMBL" id="CAD8108195.1"/>
    </source>
</evidence>
<feature type="transmembrane region" description="Helical" evidence="1">
    <location>
        <begin position="254"/>
        <end position="271"/>
    </location>
</feature>
<reference evidence="2" key="1">
    <citation type="submission" date="2021-01" db="EMBL/GenBank/DDBJ databases">
        <authorList>
            <consortium name="Genoscope - CEA"/>
            <person name="William W."/>
        </authorList>
    </citation>
    <scope>NUCLEOTIDE SEQUENCE</scope>
</reference>
<name>A0A8S1PYC0_PARPR</name>